<dbReference type="InterPro" id="IPR011761">
    <property type="entry name" value="ATP-grasp"/>
</dbReference>
<evidence type="ECO:0000256" key="2">
    <source>
        <dbReference type="ARBA" id="ARBA00022741"/>
    </source>
</evidence>
<organism evidence="6 7">
    <name type="scientific">Silvanigrella paludirubra</name>
    <dbReference type="NCBI Taxonomy" id="2499159"/>
    <lineage>
        <taxon>Bacteria</taxon>
        <taxon>Pseudomonadati</taxon>
        <taxon>Bdellovibrionota</taxon>
        <taxon>Oligoflexia</taxon>
        <taxon>Silvanigrellales</taxon>
        <taxon>Silvanigrellaceae</taxon>
        <taxon>Silvanigrella</taxon>
    </lineage>
</organism>
<sequence>MKLHIHLLMRLFMEKNTGNQANPICIVDAYSTGKKLAHEFLKFEKKCVHVKSSLANANDHKRNEFLDEILFDGNIKKLEIDLIKYNPSHIIAGSEMGVELADKLVEIFKLTNACDPKTTLLRRNKYFMHERLKELSLPCVKQFKSDNENEIIKWAENLNSWPVVIKPLNSAASDGVTICENILDVKTAFNRIYKHENKLGIKNEEVLAQEFLDGTQYFVNTVSWNGNHYISEIWKQNRRRLHGRAFLFESMSLCPSNGNIENELIKYTKEVLNALNLTHGAAHNEIMWTDKGPVLIELNARLMGASIDDSAFIEALGYTQAQLLALAYIHPQKFINKYVNQNYKIFKNLSEVSFLFHKDGILKDFPKKEIIENMESFYSFNGLSEIESIVKKTEDTIGLPGFVYLLHESEKIIANNLSKIMEWQRNNEIFTIE</sequence>
<dbReference type="PANTHER" id="PTHR43585">
    <property type="entry name" value="FUMIPYRROLE BIOSYNTHESIS PROTEIN C"/>
    <property type="match status" value="1"/>
</dbReference>
<protein>
    <submittedName>
        <fullName evidence="6">ATP-grasp domain-containing protein</fullName>
    </submittedName>
</protein>
<keyword evidence="3 4" id="KW-0067">ATP-binding</keyword>
<evidence type="ECO:0000313" key="7">
    <source>
        <dbReference type="Proteomes" id="UP000437748"/>
    </source>
</evidence>
<evidence type="ECO:0000256" key="4">
    <source>
        <dbReference type="PROSITE-ProRule" id="PRU00409"/>
    </source>
</evidence>
<proteinExistence type="predicted"/>
<dbReference type="PANTHER" id="PTHR43585:SF2">
    <property type="entry name" value="ATP-GRASP ENZYME FSQD"/>
    <property type="match status" value="1"/>
</dbReference>
<dbReference type="Pfam" id="PF13535">
    <property type="entry name" value="ATP-grasp_4"/>
    <property type="match status" value="1"/>
</dbReference>
<dbReference type="NCBIfam" id="NF005543">
    <property type="entry name" value="PRK07206.1"/>
    <property type="match status" value="1"/>
</dbReference>
<reference evidence="6 7" key="1">
    <citation type="submission" date="2019-10" db="EMBL/GenBank/DDBJ databases">
        <title>New species of Slilvanegrellaceae.</title>
        <authorList>
            <person name="Pitt A."/>
            <person name="Hahn M.W."/>
        </authorList>
    </citation>
    <scope>NUCLEOTIDE SEQUENCE [LARGE SCALE GENOMIC DNA]</scope>
    <source>
        <strain evidence="6 7">SP-Ram-0.45-NSY-1</strain>
    </source>
</reference>
<dbReference type="PROSITE" id="PS50975">
    <property type="entry name" value="ATP_GRASP"/>
    <property type="match status" value="1"/>
</dbReference>
<accession>A0A6N6VPJ4</accession>
<evidence type="ECO:0000256" key="3">
    <source>
        <dbReference type="ARBA" id="ARBA00022840"/>
    </source>
</evidence>
<dbReference type="Gene3D" id="3.30.470.20">
    <property type="entry name" value="ATP-grasp fold, B domain"/>
    <property type="match status" value="1"/>
</dbReference>
<dbReference type="AlphaFoldDB" id="A0A6N6VPJ4"/>
<dbReference type="GO" id="GO:0005524">
    <property type="term" value="F:ATP binding"/>
    <property type="evidence" value="ECO:0007669"/>
    <property type="project" value="UniProtKB-UniRule"/>
</dbReference>
<gene>
    <name evidence="6" type="ORF">GCL60_13555</name>
</gene>
<keyword evidence="1" id="KW-0436">Ligase</keyword>
<dbReference type="GO" id="GO:0046872">
    <property type="term" value="F:metal ion binding"/>
    <property type="evidence" value="ECO:0007669"/>
    <property type="project" value="InterPro"/>
</dbReference>
<comment type="caution">
    <text evidence="6">The sequence shown here is derived from an EMBL/GenBank/DDBJ whole genome shotgun (WGS) entry which is preliminary data.</text>
</comment>
<evidence type="ECO:0000256" key="1">
    <source>
        <dbReference type="ARBA" id="ARBA00022598"/>
    </source>
</evidence>
<dbReference type="Proteomes" id="UP000437748">
    <property type="component" value="Unassembled WGS sequence"/>
</dbReference>
<evidence type="ECO:0000259" key="5">
    <source>
        <dbReference type="PROSITE" id="PS50975"/>
    </source>
</evidence>
<dbReference type="EMBL" id="WFLM01000005">
    <property type="protein sequence ID" value="KAB8036866.1"/>
    <property type="molecule type" value="Genomic_DNA"/>
</dbReference>
<evidence type="ECO:0000313" key="6">
    <source>
        <dbReference type="EMBL" id="KAB8036866.1"/>
    </source>
</evidence>
<name>A0A6N6VPJ4_9BACT</name>
<keyword evidence="2 4" id="KW-0547">Nucleotide-binding</keyword>
<dbReference type="InterPro" id="IPR052032">
    <property type="entry name" value="ATP-dep_AA_Ligase"/>
</dbReference>
<keyword evidence="7" id="KW-1185">Reference proteome</keyword>
<feature type="domain" description="ATP-grasp" evidence="5">
    <location>
        <begin position="129"/>
        <end position="329"/>
    </location>
</feature>
<dbReference type="SUPFAM" id="SSF56059">
    <property type="entry name" value="Glutathione synthetase ATP-binding domain-like"/>
    <property type="match status" value="1"/>
</dbReference>
<dbReference type="GO" id="GO:0016874">
    <property type="term" value="F:ligase activity"/>
    <property type="evidence" value="ECO:0007669"/>
    <property type="project" value="UniProtKB-KW"/>
</dbReference>